<dbReference type="OrthoDB" id="344220at2759"/>
<gene>
    <name evidence="8" type="primary">MED6</name>
    <name evidence="10" type="ORF">DL764_007334</name>
</gene>
<dbReference type="PANTHER" id="PTHR13104">
    <property type="entry name" value="MED-6-RELATED"/>
    <property type="match status" value="1"/>
</dbReference>
<dbReference type="Pfam" id="PF04934">
    <property type="entry name" value="Med6"/>
    <property type="match status" value="1"/>
</dbReference>
<keyword evidence="4 8" id="KW-0805">Transcription regulation</keyword>
<evidence type="ECO:0000313" key="10">
    <source>
        <dbReference type="EMBL" id="RYO97311.1"/>
    </source>
</evidence>
<dbReference type="GO" id="GO:0003712">
    <property type="term" value="F:transcription coregulator activity"/>
    <property type="evidence" value="ECO:0007669"/>
    <property type="project" value="InterPro"/>
</dbReference>
<evidence type="ECO:0000256" key="4">
    <source>
        <dbReference type="ARBA" id="ARBA00023015"/>
    </source>
</evidence>
<dbReference type="InterPro" id="IPR038566">
    <property type="entry name" value="Mediator_Med6_sf"/>
</dbReference>
<evidence type="ECO:0000256" key="5">
    <source>
        <dbReference type="ARBA" id="ARBA00023163"/>
    </source>
</evidence>
<evidence type="ECO:0000313" key="11">
    <source>
        <dbReference type="Proteomes" id="UP000293360"/>
    </source>
</evidence>
<comment type="caution">
    <text evidence="10">The sequence shown here is derived from an EMBL/GenBank/DDBJ whole genome shotgun (WGS) entry which is preliminary data.</text>
</comment>
<evidence type="ECO:0000256" key="1">
    <source>
        <dbReference type="ARBA" id="ARBA00004123"/>
    </source>
</evidence>
<dbReference type="Proteomes" id="UP000293360">
    <property type="component" value="Unassembled WGS sequence"/>
</dbReference>
<evidence type="ECO:0000256" key="7">
    <source>
        <dbReference type="ARBA" id="ARBA00031259"/>
    </source>
</evidence>
<evidence type="ECO:0000256" key="3">
    <source>
        <dbReference type="ARBA" id="ARBA00020634"/>
    </source>
</evidence>
<dbReference type="AlphaFoldDB" id="A0A4Q4T578"/>
<comment type="similarity">
    <text evidence="2 8">Belongs to the Mediator complex subunit 6 family.</text>
</comment>
<comment type="function">
    <text evidence="8">Component of the Mediator complex, a coactivator involved in the regulated transcription of nearly all RNA polymerase II-dependent genes. Mediator functions as a bridge to convey information from gene-specific regulatory proteins to the basal RNA polymerase II transcription machinery. Mediator is recruited to promoters by direct interactions with regulatory proteins and serves as a scaffold for the assembly of a functional preinitiation complex with RNA polymerase II and the general transcription factors.</text>
</comment>
<dbReference type="GO" id="GO:0016592">
    <property type="term" value="C:mediator complex"/>
    <property type="evidence" value="ECO:0007669"/>
    <property type="project" value="InterPro"/>
</dbReference>
<dbReference type="STRING" id="155417.A0A4Q4T578"/>
<comment type="subcellular location">
    <subcellularLocation>
        <location evidence="1 8">Nucleus</location>
    </subcellularLocation>
</comment>
<sequence>MASNSNEPPLDEIQWRHPQLAQQMQGIHSNSVLFYFAESPFFDRTSNNAVLTSQAMHNANMFPVIQTREAFEGRLKTMSGLEFVVAQEPAEMAPGTGTGVWVIRKQTRRKRQGGDNDDVTVHATYYVVGDNIYMAPTLADILGFRMATISSTLSKCFPAADSARTWSPSVGHAYKPLPSTNSTANPRVRTLESKEATPAPLVESQGTVTTKKTAATAAQDAALDARLAEQSFYIHMQYGGDYMDENPIAGKPGDFHLSSTGRKPDIGKLQIPPPGSAGLPVSSFGGGDAKSVGGSKAATGKDEKGGATTPKTPKTPTGSLPVKPKRRKSKQGTTTPTSS</sequence>
<dbReference type="EMBL" id="QJNU01000493">
    <property type="protein sequence ID" value="RYO97311.1"/>
    <property type="molecule type" value="Genomic_DNA"/>
</dbReference>
<keyword evidence="6 8" id="KW-0539">Nucleus</keyword>
<keyword evidence="5 8" id="KW-0804">Transcription</keyword>
<proteinExistence type="inferred from homology"/>
<protein>
    <recommendedName>
        <fullName evidence="3 8">Mediator of RNA polymerase II transcription subunit 6</fullName>
    </recommendedName>
    <alternativeName>
        <fullName evidence="7 8">Mediator complex subunit 6</fullName>
    </alternativeName>
</protein>
<keyword evidence="8" id="KW-0010">Activator</keyword>
<dbReference type="GO" id="GO:0006357">
    <property type="term" value="P:regulation of transcription by RNA polymerase II"/>
    <property type="evidence" value="ECO:0007669"/>
    <property type="project" value="InterPro"/>
</dbReference>
<dbReference type="InterPro" id="IPR007018">
    <property type="entry name" value="Mediator_Med6"/>
</dbReference>
<reference evidence="10 11" key="1">
    <citation type="submission" date="2018-06" db="EMBL/GenBank/DDBJ databases">
        <title>Complete Genomes of Monosporascus.</title>
        <authorList>
            <person name="Robinson A.J."/>
            <person name="Natvig D.O."/>
        </authorList>
    </citation>
    <scope>NUCLEOTIDE SEQUENCE [LARGE SCALE GENOMIC DNA]</scope>
    <source>
        <strain evidence="10 11">CBS 110550</strain>
    </source>
</reference>
<comment type="subunit">
    <text evidence="8">Component of the Mediator complex.</text>
</comment>
<organism evidence="10 11">
    <name type="scientific">Monosporascus ibericus</name>
    <dbReference type="NCBI Taxonomy" id="155417"/>
    <lineage>
        <taxon>Eukaryota</taxon>
        <taxon>Fungi</taxon>
        <taxon>Dikarya</taxon>
        <taxon>Ascomycota</taxon>
        <taxon>Pezizomycotina</taxon>
        <taxon>Sordariomycetes</taxon>
        <taxon>Xylariomycetidae</taxon>
        <taxon>Xylariales</taxon>
        <taxon>Xylariales incertae sedis</taxon>
        <taxon>Monosporascus</taxon>
    </lineage>
</organism>
<feature type="region of interest" description="Disordered" evidence="9">
    <location>
        <begin position="245"/>
        <end position="339"/>
    </location>
</feature>
<evidence type="ECO:0000256" key="8">
    <source>
        <dbReference type="RuleBase" id="RU364143"/>
    </source>
</evidence>
<feature type="compositionally biased region" description="Low complexity" evidence="9">
    <location>
        <begin position="306"/>
        <end position="318"/>
    </location>
</feature>
<evidence type="ECO:0000256" key="9">
    <source>
        <dbReference type="SAM" id="MobiDB-lite"/>
    </source>
</evidence>
<keyword evidence="11" id="KW-1185">Reference proteome</keyword>
<evidence type="ECO:0000256" key="2">
    <source>
        <dbReference type="ARBA" id="ARBA00007526"/>
    </source>
</evidence>
<accession>A0A4Q4T578</accession>
<dbReference type="Gene3D" id="3.10.450.580">
    <property type="entry name" value="Mediator complex, subunit Med6"/>
    <property type="match status" value="1"/>
</dbReference>
<name>A0A4Q4T578_9PEZI</name>
<evidence type="ECO:0000256" key="6">
    <source>
        <dbReference type="ARBA" id="ARBA00023242"/>
    </source>
</evidence>